<dbReference type="EMBL" id="JAXIOK010000011">
    <property type="protein sequence ID" value="KAK4759183.1"/>
    <property type="molecule type" value="Genomic_DNA"/>
</dbReference>
<evidence type="ECO:0000313" key="7">
    <source>
        <dbReference type="EMBL" id="KAK4759183.1"/>
    </source>
</evidence>
<dbReference type="InterPro" id="IPR007770">
    <property type="entry name" value="DMP"/>
</dbReference>
<keyword evidence="3 6" id="KW-0812">Transmembrane</keyword>
<comment type="subcellular location">
    <subcellularLocation>
        <location evidence="1">Membrane</location>
        <topology evidence="1">Multi-pass membrane protein</topology>
    </subcellularLocation>
</comment>
<evidence type="ECO:0000313" key="8">
    <source>
        <dbReference type="Proteomes" id="UP001345219"/>
    </source>
</evidence>
<comment type="similarity">
    <text evidence="2">Belongs to the plant DMP1 protein family.</text>
</comment>
<protein>
    <submittedName>
        <fullName evidence="7">Uncharacterized protein</fullName>
    </submittedName>
</protein>
<feature type="transmembrane region" description="Helical" evidence="6">
    <location>
        <begin position="114"/>
        <end position="133"/>
    </location>
</feature>
<keyword evidence="4 6" id="KW-1133">Transmembrane helix</keyword>
<evidence type="ECO:0000256" key="3">
    <source>
        <dbReference type="ARBA" id="ARBA00022692"/>
    </source>
</evidence>
<dbReference type="PANTHER" id="PTHR31621:SF66">
    <property type="entry name" value="PROTEIN DMP2"/>
    <property type="match status" value="1"/>
</dbReference>
<organism evidence="7 8">
    <name type="scientific">Trapa incisa</name>
    <dbReference type="NCBI Taxonomy" id="236973"/>
    <lineage>
        <taxon>Eukaryota</taxon>
        <taxon>Viridiplantae</taxon>
        <taxon>Streptophyta</taxon>
        <taxon>Embryophyta</taxon>
        <taxon>Tracheophyta</taxon>
        <taxon>Spermatophyta</taxon>
        <taxon>Magnoliopsida</taxon>
        <taxon>eudicotyledons</taxon>
        <taxon>Gunneridae</taxon>
        <taxon>Pentapetalae</taxon>
        <taxon>rosids</taxon>
        <taxon>malvids</taxon>
        <taxon>Myrtales</taxon>
        <taxon>Lythraceae</taxon>
        <taxon>Trapa</taxon>
    </lineage>
</organism>
<evidence type="ECO:0000256" key="5">
    <source>
        <dbReference type="ARBA" id="ARBA00023136"/>
    </source>
</evidence>
<dbReference type="GO" id="GO:0016020">
    <property type="term" value="C:membrane"/>
    <property type="evidence" value="ECO:0007669"/>
    <property type="project" value="UniProtKB-SubCell"/>
</dbReference>
<comment type="caution">
    <text evidence="7">The sequence shown here is derived from an EMBL/GenBank/DDBJ whole genome shotgun (WGS) entry which is preliminary data.</text>
</comment>
<dbReference type="PANTHER" id="PTHR31621">
    <property type="entry name" value="PROTEIN DMP3"/>
    <property type="match status" value="1"/>
</dbReference>
<accession>A0AAN7Q4G8</accession>
<reference evidence="7 8" key="1">
    <citation type="journal article" date="2023" name="Hortic Res">
        <title>Pangenome of water caltrop reveals structural variations and asymmetric subgenome divergence after allopolyploidization.</title>
        <authorList>
            <person name="Zhang X."/>
            <person name="Chen Y."/>
            <person name="Wang L."/>
            <person name="Yuan Y."/>
            <person name="Fang M."/>
            <person name="Shi L."/>
            <person name="Lu R."/>
            <person name="Comes H.P."/>
            <person name="Ma Y."/>
            <person name="Chen Y."/>
            <person name="Huang G."/>
            <person name="Zhou Y."/>
            <person name="Zheng Z."/>
            <person name="Qiu Y."/>
        </authorList>
    </citation>
    <scope>NUCLEOTIDE SEQUENCE [LARGE SCALE GENOMIC DNA]</scope>
    <source>
        <tissue evidence="7">Roots</tissue>
    </source>
</reference>
<evidence type="ECO:0000256" key="4">
    <source>
        <dbReference type="ARBA" id="ARBA00022989"/>
    </source>
</evidence>
<keyword evidence="5 6" id="KW-0472">Membrane</keyword>
<dbReference type="Pfam" id="PF05078">
    <property type="entry name" value="DUF679"/>
    <property type="match status" value="1"/>
</dbReference>
<dbReference type="Proteomes" id="UP001345219">
    <property type="component" value="Chromosome 17"/>
</dbReference>
<dbReference type="GO" id="GO:0005737">
    <property type="term" value="C:cytoplasm"/>
    <property type="evidence" value="ECO:0007669"/>
    <property type="project" value="UniProtKB-ARBA"/>
</dbReference>
<name>A0AAN7Q4G8_9MYRT</name>
<dbReference type="AlphaFoldDB" id="A0AAN7Q4G8"/>
<evidence type="ECO:0000256" key="2">
    <source>
        <dbReference type="ARBA" id="ARBA00008707"/>
    </source>
</evidence>
<evidence type="ECO:0000256" key="1">
    <source>
        <dbReference type="ARBA" id="ARBA00004141"/>
    </source>
</evidence>
<dbReference type="GO" id="GO:0010256">
    <property type="term" value="P:endomembrane system organization"/>
    <property type="evidence" value="ECO:0007669"/>
    <property type="project" value="TreeGrafter"/>
</dbReference>
<gene>
    <name evidence="7" type="ORF">SAY87_022314</name>
</gene>
<feature type="transmembrane region" description="Helical" evidence="6">
    <location>
        <begin position="153"/>
        <end position="171"/>
    </location>
</feature>
<proteinExistence type="inferred from homology"/>
<evidence type="ECO:0000256" key="6">
    <source>
        <dbReference type="SAM" id="Phobius"/>
    </source>
</evidence>
<sequence>MAQETTLRNTIPLKRIKDAGLSGLGNFVKLLPTGTIFMFHFLNPLLSNNGDCEKEYEVPIKAFIGFCGISCFISTFTDSYVDLEGLVHCGIVTPAGLWPSGDGSVDLSKYKLRIMDFIHAFLSLGVFLVLTLLDSETVRCFYQKYAKDGNNVLKLVPAIAGVVSGIMFTTLKNNRHGIGYPFDWQQLSRKF</sequence>
<keyword evidence="8" id="KW-1185">Reference proteome</keyword>